<proteinExistence type="predicted"/>
<name>A0ABW1VBV8_9MICO</name>
<dbReference type="Pfam" id="PF17409">
    <property type="entry name" value="MoaF_C"/>
    <property type="match status" value="1"/>
</dbReference>
<keyword evidence="4" id="KW-1185">Reference proteome</keyword>
<evidence type="ECO:0000259" key="1">
    <source>
        <dbReference type="Pfam" id="PF10703"/>
    </source>
</evidence>
<dbReference type="EMBL" id="JBHSTP010000001">
    <property type="protein sequence ID" value="MFC6354722.1"/>
    <property type="molecule type" value="Genomic_DNA"/>
</dbReference>
<feature type="domain" description="MoaF C-terminal" evidence="2">
    <location>
        <begin position="150"/>
        <end position="256"/>
    </location>
</feature>
<feature type="domain" description="Molybdenum cofactor biosynthesis protein F N-terminal" evidence="1">
    <location>
        <begin position="13"/>
        <end position="119"/>
    </location>
</feature>
<evidence type="ECO:0000259" key="2">
    <source>
        <dbReference type="Pfam" id="PF17409"/>
    </source>
</evidence>
<sequence length="268" mass="29547">MTDSTISQAPEDEWRSYDEFAAGIDTYRLPNIDLGGTRLALTLHDGTVIALVFETDVVVWEAHGSISSAAGTRDPYDAIAARDDVIFVNLPLESVEREAITIVYSTTTHRATVVHSAIGDQDIGGAPRVRQTFWSAVTDAGTPSSDEPGPSRDLIGKRNLYRYSPEHLYEHVYVSSQRYAWQCLEGVQRGHGDMDLSTVWKFDHGLYLFCFREFRIAVASVWLHDLGYALHTTGIFLGLNGSGESEHSRAGGHIYPIGSVAYPDAQPV</sequence>
<protein>
    <submittedName>
        <fullName evidence="3">MoaF C-terminal domain-containing protein</fullName>
    </submittedName>
</protein>
<dbReference type="RefSeq" id="WP_386726522.1">
    <property type="nucleotide sequence ID" value="NZ_JBHSTP010000001.1"/>
</dbReference>
<evidence type="ECO:0000313" key="3">
    <source>
        <dbReference type="EMBL" id="MFC6354722.1"/>
    </source>
</evidence>
<comment type="caution">
    <text evidence="3">The sequence shown here is derived from an EMBL/GenBank/DDBJ whole genome shotgun (WGS) entry which is preliminary data.</text>
</comment>
<dbReference type="InterPro" id="IPR024724">
    <property type="entry name" value="MoaF_N"/>
</dbReference>
<dbReference type="Pfam" id="PF10703">
    <property type="entry name" value="MoaF"/>
    <property type="match status" value="1"/>
</dbReference>
<reference evidence="4" key="1">
    <citation type="journal article" date="2019" name="Int. J. Syst. Evol. Microbiol.">
        <title>The Global Catalogue of Microorganisms (GCM) 10K type strain sequencing project: providing services to taxonomists for standard genome sequencing and annotation.</title>
        <authorList>
            <consortium name="The Broad Institute Genomics Platform"/>
            <consortium name="The Broad Institute Genome Sequencing Center for Infectious Disease"/>
            <person name="Wu L."/>
            <person name="Ma J."/>
        </authorList>
    </citation>
    <scope>NUCLEOTIDE SEQUENCE [LARGE SCALE GENOMIC DNA]</scope>
    <source>
        <strain evidence="4">CCUG 43304</strain>
    </source>
</reference>
<evidence type="ECO:0000313" key="4">
    <source>
        <dbReference type="Proteomes" id="UP001596306"/>
    </source>
</evidence>
<dbReference type="Proteomes" id="UP001596306">
    <property type="component" value="Unassembled WGS sequence"/>
</dbReference>
<dbReference type="InterPro" id="IPR035348">
    <property type="entry name" value="MoaF_C"/>
</dbReference>
<accession>A0ABW1VBV8</accession>
<gene>
    <name evidence="3" type="ORF">ACFQB0_01165</name>
</gene>
<organism evidence="3 4">
    <name type="scientific">Luethyella okanaganae</name>
    <dbReference type="NCBI Taxonomy" id="69372"/>
    <lineage>
        <taxon>Bacteria</taxon>
        <taxon>Bacillati</taxon>
        <taxon>Actinomycetota</taxon>
        <taxon>Actinomycetes</taxon>
        <taxon>Micrococcales</taxon>
        <taxon>Microbacteriaceae</taxon>
        <taxon>Luethyella</taxon>
    </lineage>
</organism>